<evidence type="ECO:0000256" key="1">
    <source>
        <dbReference type="ARBA" id="ARBA00004370"/>
    </source>
</evidence>
<gene>
    <name evidence="4" type="ORF">DW740_12095</name>
</gene>
<dbReference type="InterPro" id="IPR005311">
    <property type="entry name" value="PBP_dimer"/>
</dbReference>
<dbReference type="Gene3D" id="3.90.1310.10">
    <property type="entry name" value="Penicillin-binding protein 2a (Domain 2)"/>
    <property type="match status" value="1"/>
</dbReference>
<dbReference type="InterPro" id="IPR036138">
    <property type="entry name" value="PBP_dimer_sf"/>
</dbReference>
<organism evidence="4 5">
    <name type="scientific">Blautia obeum</name>
    <dbReference type="NCBI Taxonomy" id="40520"/>
    <lineage>
        <taxon>Bacteria</taxon>
        <taxon>Bacillati</taxon>
        <taxon>Bacillota</taxon>
        <taxon>Clostridia</taxon>
        <taxon>Lachnospirales</taxon>
        <taxon>Lachnospiraceae</taxon>
        <taxon>Blautia</taxon>
    </lineage>
</organism>
<sequence>MTLPGGFFVQKKNVFYKKNYTFHKRKVWIVFLLCMAMTVGLIGRLVYLMGFRSDYYYEKAEDLHERERDIKAARGKILDAAGKVLAANKTVCTVSVIHSQIKDPEKIIRLLTKKLGISEETVRKRVEKVSSIERIKTNVEKETGDEIRNAGLAGIKVDEDYKRYYPFGSLASRVLGFTGGDNQGIIGLEVEYDEILKGEAGKILTTTDARGIELDGIGENREEPQQGYNLRISLDACIQEYTEQAAKKVMEEKQAERVSILLMNPQNGEIYACVNVPEFDLNEPFTLNTDVSTDGMSEKEKQDLLNQMWRNPCLNDTYEPGSTFKIITMSAGLAAGVVSVNDSFYCPGYKLVEDRRIHCANRRGHGAQNFVQGAENSCNPVFIEVGLRLGVDKYYSYFRQFGLLKKTGIDLPGEAGTIMHRMENMGEVELATVSFGQSFQITPIQLATTVSSLINGGRRITPHFGMAVESPGGETVRELEYPVETGILPEEISATVRMILEKVVSEGSGKNAAIEGYRIGGKTATSQTLPRSANRYISSFLGFAPADDPKILALCIIHDPQGIYYGGTIAAPVVRSIFENVLPYLGIDRQKTVEITDSPVREG</sequence>
<dbReference type="SUPFAM" id="SSF56601">
    <property type="entry name" value="beta-lactamase/transpeptidase-like"/>
    <property type="match status" value="1"/>
</dbReference>
<keyword evidence="3" id="KW-0472">Membrane</keyword>
<dbReference type="Gene3D" id="3.40.710.10">
    <property type="entry name" value="DD-peptidase/beta-lactamase superfamily"/>
    <property type="match status" value="1"/>
</dbReference>
<evidence type="ECO:0000313" key="5">
    <source>
        <dbReference type="Proteomes" id="UP000283745"/>
    </source>
</evidence>
<dbReference type="InterPro" id="IPR050515">
    <property type="entry name" value="Beta-lactam/transpept"/>
</dbReference>
<reference evidence="4 5" key="1">
    <citation type="submission" date="2018-08" db="EMBL/GenBank/DDBJ databases">
        <title>A genome reference for cultivated species of the human gut microbiota.</title>
        <authorList>
            <person name="Zou Y."/>
            <person name="Xue W."/>
            <person name="Luo G."/>
        </authorList>
    </citation>
    <scope>NUCLEOTIDE SEQUENCE [LARGE SCALE GENOMIC DNA]</scope>
    <source>
        <strain evidence="4 5">AM28-23</strain>
    </source>
</reference>
<proteinExistence type="inferred from homology"/>
<comment type="caution">
    <text evidence="4">The sequence shown here is derived from an EMBL/GenBank/DDBJ whole genome shotgun (WGS) entry which is preliminary data.</text>
</comment>
<dbReference type="PANTHER" id="PTHR30627:SF1">
    <property type="entry name" value="PEPTIDOGLYCAN D,D-TRANSPEPTIDASE FTSI"/>
    <property type="match status" value="1"/>
</dbReference>
<dbReference type="GO" id="GO:0071555">
    <property type="term" value="P:cell wall organization"/>
    <property type="evidence" value="ECO:0007669"/>
    <property type="project" value="TreeGrafter"/>
</dbReference>
<evidence type="ECO:0000256" key="2">
    <source>
        <dbReference type="ARBA" id="ARBA00007171"/>
    </source>
</evidence>
<name>A0A414J3U0_9FIRM</name>
<dbReference type="InterPro" id="IPR001460">
    <property type="entry name" value="PCN-bd_Tpept"/>
</dbReference>
<dbReference type="EMBL" id="QSKF01000009">
    <property type="protein sequence ID" value="RHE39070.1"/>
    <property type="molecule type" value="Genomic_DNA"/>
</dbReference>
<comment type="subcellular location">
    <subcellularLocation>
        <location evidence="1">Membrane</location>
    </subcellularLocation>
</comment>
<dbReference type="PANTHER" id="PTHR30627">
    <property type="entry name" value="PEPTIDOGLYCAN D,D-TRANSPEPTIDASE"/>
    <property type="match status" value="1"/>
</dbReference>
<dbReference type="InterPro" id="IPR012338">
    <property type="entry name" value="Beta-lactam/transpept-like"/>
</dbReference>
<dbReference type="GO" id="GO:0005886">
    <property type="term" value="C:plasma membrane"/>
    <property type="evidence" value="ECO:0007669"/>
    <property type="project" value="TreeGrafter"/>
</dbReference>
<evidence type="ECO:0000256" key="3">
    <source>
        <dbReference type="ARBA" id="ARBA00023136"/>
    </source>
</evidence>
<keyword evidence="4" id="KW-0808">Transferase</keyword>
<comment type="similarity">
    <text evidence="2">Belongs to the transpeptidase family.</text>
</comment>
<dbReference type="Proteomes" id="UP000283745">
    <property type="component" value="Unassembled WGS sequence"/>
</dbReference>
<dbReference type="Pfam" id="PF03717">
    <property type="entry name" value="PBP_dimer"/>
    <property type="match status" value="1"/>
</dbReference>
<dbReference type="AlphaFoldDB" id="A0A414J3U0"/>
<dbReference type="GO" id="GO:0008658">
    <property type="term" value="F:penicillin binding"/>
    <property type="evidence" value="ECO:0007669"/>
    <property type="project" value="InterPro"/>
</dbReference>
<accession>A0A414J3U0</accession>
<dbReference type="Gene3D" id="3.30.450.330">
    <property type="match status" value="1"/>
</dbReference>
<dbReference type="GO" id="GO:0016740">
    <property type="term" value="F:transferase activity"/>
    <property type="evidence" value="ECO:0007669"/>
    <property type="project" value="UniProtKB-KW"/>
</dbReference>
<dbReference type="Pfam" id="PF00905">
    <property type="entry name" value="Transpeptidase"/>
    <property type="match status" value="1"/>
</dbReference>
<protein>
    <submittedName>
        <fullName evidence="4">Peptidoglycan glycosyltransferase</fullName>
    </submittedName>
</protein>
<evidence type="ECO:0000313" key="4">
    <source>
        <dbReference type="EMBL" id="RHE39070.1"/>
    </source>
</evidence>
<dbReference type="SUPFAM" id="SSF56519">
    <property type="entry name" value="Penicillin binding protein dimerisation domain"/>
    <property type="match status" value="1"/>
</dbReference>